<dbReference type="GO" id="GO:0005507">
    <property type="term" value="F:copper ion binding"/>
    <property type="evidence" value="ECO:0007669"/>
    <property type="project" value="InterPro"/>
</dbReference>
<evidence type="ECO:0000256" key="2">
    <source>
        <dbReference type="ARBA" id="ARBA00023008"/>
    </source>
</evidence>
<organism evidence="5">
    <name type="scientific">uncultured marine thaumarchaeote AD1000_54_F06</name>
    <dbReference type="NCBI Taxonomy" id="1455925"/>
    <lineage>
        <taxon>Archaea</taxon>
        <taxon>Nitrososphaerota</taxon>
        <taxon>environmental samples</taxon>
    </lineage>
</organism>
<dbReference type="NCBIfam" id="TIGR04296">
    <property type="entry name" value="PEFG-CTERM"/>
    <property type="match status" value="1"/>
</dbReference>
<proteinExistence type="predicted"/>
<dbReference type="Gene3D" id="2.60.40.420">
    <property type="entry name" value="Cupredoxins - blue copper proteins"/>
    <property type="match status" value="1"/>
</dbReference>
<keyword evidence="3" id="KW-0472">Membrane</keyword>
<evidence type="ECO:0000256" key="3">
    <source>
        <dbReference type="SAM" id="Phobius"/>
    </source>
</evidence>
<feature type="domain" description="Blue (type 1) copper" evidence="4">
    <location>
        <begin position="33"/>
        <end position="109"/>
    </location>
</feature>
<dbReference type="PANTHER" id="PTHR36507:SF1">
    <property type="entry name" value="BLL1555 PROTEIN"/>
    <property type="match status" value="1"/>
</dbReference>
<sequence length="274" mass="28244">MTAAPGAFAEHSMNATVENAQGSSTPGCEPDCFIPATVTIGVGGMVTFANNDSAAHTSTAGSPADGPSGAWDSSLVMSGQSYTTGALDAGEYPYFCMVHPWMEGMVIVEEESHDDHGHDETKEDGHDDHGDAEMEMQTLTAADISIDIADGAKAGEVVAIGVTINGEHVNYDIVATHGGETILDETNVHSHAGEESHNTSALSADASDDLPIDVIVTFQGFGFPGDEMTGPIGLTSNAQAVPEFGTIAALILVVAIASIIAVSAKSRLSLMPRI</sequence>
<evidence type="ECO:0000259" key="4">
    <source>
        <dbReference type="Pfam" id="PF00127"/>
    </source>
</evidence>
<dbReference type="AlphaFoldDB" id="A0A075FTG4"/>
<protein>
    <submittedName>
        <fullName evidence="5">Blue (Type1) copper domain-containing protein</fullName>
    </submittedName>
</protein>
<accession>A0A075FTG4</accession>
<dbReference type="InterPro" id="IPR008972">
    <property type="entry name" value="Cupredoxin"/>
</dbReference>
<dbReference type="Pfam" id="PF00127">
    <property type="entry name" value="Copper-bind"/>
    <property type="match status" value="1"/>
</dbReference>
<dbReference type="PANTHER" id="PTHR36507">
    <property type="entry name" value="BLL1555 PROTEIN"/>
    <property type="match status" value="1"/>
</dbReference>
<keyword evidence="1" id="KW-0479">Metal-binding</keyword>
<dbReference type="InterPro" id="IPR027560">
    <property type="entry name" value="PEFG-CTERM"/>
</dbReference>
<keyword evidence="2" id="KW-0186">Copper</keyword>
<dbReference type="EMBL" id="KF900434">
    <property type="protein sequence ID" value="AIE94935.1"/>
    <property type="molecule type" value="Genomic_DNA"/>
</dbReference>
<feature type="transmembrane region" description="Helical" evidence="3">
    <location>
        <begin position="244"/>
        <end position="264"/>
    </location>
</feature>
<evidence type="ECO:0000313" key="5">
    <source>
        <dbReference type="EMBL" id="AIE94935.1"/>
    </source>
</evidence>
<keyword evidence="3" id="KW-0812">Transmembrane</keyword>
<dbReference type="InterPro" id="IPR000923">
    <property type="entry name" value="BlueCu_1"/>
</dbReference>
<evidence type="ECO:0000256" key="1">
    <source>
        <dbReference type="ARBA" id="ARBA00022723"/>
    </source>
</evidence>
<keyword evidence="3" id="KW-1133">Transmembrane helix</keyword>
<name>A0A075FTG4_9ARCH</name>
<dbReference type="SUPFAM" id="SSF49503">
    <property type="entry name" value="Cupredoxins"/>
    <property type="match status" value="1"/>
</dbReference>
<dbReference type="GO" id="GO:0009055">
    <property type="term" value="F:electron transfer activity"/>
    <property type="evidence" value="ECO:0007669"/>
    <property type="project" value="InterPro"/>
</dbReference>
<dbReference type="InterPro" id="IPR052721">
    <property type="entry name" value="ET_Amicyanin"/>
</dbReference>
<reference evidence="5" key="1">
    <citation type="journal article" date="2014" name="Genome Biol. Evol.">
        <title>Pangenome evidence for extensive interdomain horizontal transfer affecting lineage core and shell genes in uncultured planktonic thaumarchaeota and euryarchaeota.</title>
        <authorList>
            <person name="Deschamps P."/>
            <person name="Zivanovic Y."/>
            <person name="Moreira D."/>
            <person name="Rodriguez-Valera F."/>
            <person name="Lopez-Garcia P."/>
        </authorList>
    </citation>
    <scope>NUCLEOTIDE SEQUENCE</scope>
</reference>